<gene>
    <name evidence="2" type="ORF">KEG57_50475</name>
</gene>
<sequence length="216" mass="23333">MNDMINRQPCDPAVSLFGQGKSSAEIWSALVSSGVAPAAAEAHVNSLLLAVALLGQGKSAVEIWSALVSSGAAPAAAETLVRDLVEVRRMQLARQREEEEHRSSGFCKRCYDESTPLSPGNISTVNGTGTMFYGEDRGCCDCGSVVRVHWVVFCGLPLIPLGTYRYRDLYGEGTSSKFLARRTQTNSQQIAIHYSLSLVVLFVFVAVVMAIRSGNR</sequence>
<evidence type="ECO:0000256" key="1">
    <source>
        <dbReference type="SAM" id="Phobius"/>
    </source>
</evidence>
<keyword evidence="1" id="KW-1133">Transmembrane helix</keyword>
<accession>A0A9X4AXP4</accession>
<evidence type="ECO:0000313" key="2">
    <source>
        <dbReference type="EMBL" id="MDC3988793.1"/>
    </source>
</evidence>
<keyword evidence="1" id="KW-0472">Membrane</keyword>
<comment type="caution">
    <text evidence="2">The sequence shown here is derived from an EMBL/GenBank/DDBJ whole genome shotgun (WGS) entry which is preliminary data.</text>
</comment>
<proteinExistence type="predicted"/>
<dbReference type="EMBL" id="JAGTJJ010000083">
    <property type="protein sequence ID" value="MDC3988793.1"/>
    <property type="molecule type" value="Genomic_DNA"/>
</dbReference>
<evidence type="ECO:0000313" key="3">
    <source>
        <dbReference type="Proteomes" id="UP001151081"/>
    </source>
</evidence>
<keyword evidence="3" id="KW-1185">Reference proteome</keyword>
<feature type="transmembrane region" description="Helical" evidence="1">
    <location>
        <begin position="191"/>
        <end position="211"/>
    </location>
</feature>
<keyword evidence="1" id="KW-0812">Transmembrane</keyword>
<organism evidence="2 3">
    <name type="scientific">Polyangium jinanense</name>
    <dbReference type="NCBI Taxonomy" id="2829994"/>
    <lineage>
        <taxon>Bacteria</taxon>
        <taxon>Pseudomonadati</taxon>
        <taxon>Myxococcota</taxon>
        <taxon>Polyangia</taxon>
        <taxon>Polyangiales</taxon>
        <taxon>Polyangiaceae</taxon>
        <taxon>Polyangium</taxon>
    </lineage>
</organism>
<reference evidence="2 3" key="1">
    <citation type="submission" date="2021-04" db="EMBL/GenBank/DDBJ databases">
        <title>Genome analysis of Polyangium sp.</title>
        <authorList>
            <person name="Li Y."/>
            <person name="Wang J."/>
        </authorList>
    </citation>
    <scope>NUCLEOTIDE SEQUENCE [LARGE SCALE GENOMIC DNA]</scope>
    <source>
        <strain evidence="2 3">SDU14</strain>
    </source>
</reference>
<dbReference type="AlphaFoldDB" id="A0A9X4AXP4"/>
<dbReference type="RefSeq" id="WP_272428032.1">
    <property type="nucleotide sequence ID" value="NZ_JAGTJJ010000083.1"/>
</dbReference>
<dbReference type="Proteomes" id="UP001151081">
    <property type="component" value="Unassembled WGS sequence"/>
</dbReference>
<name>A0A9X4AXP4_9BACT</name>
<protein>
    <submittedName>
        <fullName evidence="2">Uncharacterized protein</fullName>
    </submittedName>
</protein>